<proteinExistence type="predicted"/>
<comment type="caution">
    <text evidence="1">The sequence shown here is derived from an EMBL/GenBank/DDBJ whole genome shotgun (WGS) entry which is preliminary data.</text>
</comment>
<gene>
    <name evidence="1" type="ORF">OKJ99_17985</name>
</gene>
<evidence type="ECO:0000313" key="1">
    <source>
        <dbReference type="EMBL" id="MEB8339386.1"/>
    </source>
</evidence>
<dbReference type="InterPro" id="IPR025851">
    <property type="entry name" value="SUKH-4"/>
</dbReference>
<dbReference type="EMBL" id="JAOZYC010000117">
    <property type="protein sequence ID" value="MEB8339386.1"/>
    <property type="molecule type" value="Genomic_DNA"/>
</dbReference>
<sequence>MPEPTIDTSGNPGIPEEEVAGRVGAWWREGGRGGRVAFLALADSHDSSAVVRATHERVPGSVVVDATGLTAEQVMRQALTALGVDLSADRQGAWRFALGAWPEERLLLVVNAHRAGPTRRSYEAERLVTRTLPRLARGKLTVLVHVVPRLLPTDTDSGTVFRVSAPATEPTAAPDSVAVRALALAEPRLVPLPVWAQLVTALAGEATSEDELAALAREESGVLRLGPLGVSFIDEGLAEKVRRDVGSEVGATELRDLHGHVVDWLTRSAPDLRHPEGWARRGAVGLYAATGLAMHAVQAGTYEELLRDGSVVAQLPQTALMDAARSITFYIPGNTAAADAIHLWGWGVVPRHQTEWASWLHLMALSRNDRAFASAVASSGVALPWQAKWTKWRPPGGLHADFLEAGRLAALAEVRWQGRPAVAALEQRTVNEDELLYVSVRDMETGEQLAEPWEDDEIPEEHRADLTVPTASGSGAAAPALTGELFAASSPRRDGRAFMLPCPPLDLGEVTLFAGDLGLIAVEPTAGVDISGFGARALPLSSDYTDAGPCGPIDAPAPSHEDLITVFGEDLIYPIQPEDLPDRLTDPATRELLLEFGLPYMKEGAMGLFPFGNWEMGILDERPSWPEGIDPVTESGPFFQIGKWVGGKLVIDGPTGHVLRVPTEPGEDHLGGLPVADSLEEFLTMVAVFVTGWRSRDLAPPTSAERQQATYWVVGALAEVSETGGKQPAWSYVLHNT</sequence>
<name>A0ABU6F5V3_9ACTN</name>
<organism evidence="1 2">
    <name type="scientific">Streptomyces endophyticus</name>
    <dbReference type="NCBI Taxonomy" id="714166"/>
    <lineage>
        <taxon>Bacteria</taxon>
        <taxon>Bacillati</taxon>
        <taxon>Actinomycetota</taxon>
        <taxon>Actinomycetes</taxon>
        <taxon>Kitasatosporales</taxon>
        <taxon>Streptomycetaceae</taxon>
        <taxon>Streptomyces</taxon>
    </lineage>
</organism>
<dbReference type="Proteomes" id="UP001354931">
    <property type="component" value="Unassembled WGS sequence"/>
</dbReference>
<reference evidence="1 2" key="1">
    <citation type="submission" date="2022-10" db="EMBL/GenBank/DDBJ databases">
        <authorList>
            <person name="Xie J."/>
            <person name="Shen N."/>
        </authorList>
    </citation>
    <scope>NUCLEOTIDE SEQUENCE [LARGE SCALE GENOMIC DNA]</scope>
    <source>
        <strain evidence="1 2">YIM65594</strain>
    </source>
</reference>
<dbReference type="RefSeq" id="WP_326017478.1">
    <property type="nucleotide sequence ID" value="NZ_JAOZYC010000117.1"/>
</dbReference>
<protein>
    <submittedName>
        <fullName evidence="1">SUKH-4 family immunity protein</fullName>
    </submittedName>
</protein>
<accession>A0ABU6F5V3</accession>
<evidence type="ECO:0000313" key="2">
    <source>
        <dbReference type="Proteomes" id="UP001354931"/>
    </source>
</evidence>
<keyword evidence="2" id="KW-1185">Reference proteome</keyword>
<dbReference type="Pfam" id="PF14435">
    <property type="entry name" value="SUKH-4"/>
    <property type="match status" value="1"/>
</dbReference>